<organism evidence="2 3">
    <name type="scientific">Amborella trichopoda</name>
    <dbReference type="NCBI Taxonomy" id="13333"/>
    <lineage>
        <taxon>Eukaryota</taxon>
        <taxon>Viridiplantae</taxon>
        <taxon>Streptophyta</taxon>
        <taxon>Embryophyta</taxon>
        <taxon>Tracheophyta</taxon>
        <taxon>Spermatophyta</taxon>
        <taxon>Magnoliopsida</taxon>
        <taxon>Amborellales</taxon>
        <taxon>Amborellaceae</taxon>
        <taxon>Amborella</taxon>
    </lineage>
</organism>
<dbReference type="OrthoDB" id="550575at2759"/>
<dbReference type="SMART" id="SM00367">
    <property type="entry name" value="LRR_CC"/>
    <property type="match status" value="5"/>
</dbReference>
<evidence type="ECO:0000313" key="2">
    <source>
        <dbReference type="EMBL" id="ERN12106.1"/>
    </source>
</evidence>
<dbReference type="HOGENOM" id="CLU_037374_0_0_1"/>
<dbReference type="GO" id="GO:0031146">
    <property type="term" value="P:SCF-dependent proteasomal ubiquitin-dependent protein catabolic process"/>
    <property type="evidence" value="ECO:0000318"/>
    <property type="project" value="GO_Central"/>
</dbReference>
<name>W1PWF1_AMBTC</name>
<dbReference type="GO" id="GO:0019005">
    <property type="term" value="C:SCF ubiquitin ligase complex"/>
    <property type="evidence" value="ECO:0000318"/>
    <property type="project" value="GO_Central"/>
</dbReference>
<feature type="domain" description="F-box/LRR-repeat protein 15-like leucin rich repeat" evidence="1">
    <location>
        <begin position="90"/>
        <end position="208"/>
    </location>
</feature>
<dbReference type="Gramene" id="ERN12106">
    <property type="protein sequence ID" value="ERN12106"/>
    <property type="gene ID" value="AMTR_s00159p00019280"/>
</dbReference>
<dbReference type="InterPro" id="IPR001611">
    <property type="entry name" value="Leu-rich_rpt"/>
</dbReference>
<dbReference type="SUPFAM" id="SSF52058">
    <property type="entry name" value="L domain-like"/>
    <property type="match status" value="1"/>
</dbReference>
<dbReference type="Pfam" id="PF13516">
    <property type="entry name" value="LRR_6"/>
    <property type="match status" value="1"/>
</dbReference>
<dbReference type="Proteomes" id="UP000017836">
    <property type="component" value="Unassembled WGS sequence"/>
</dbReference>
<dbReference type="InterPro" id="IPR051341">
    <property type="entry name" value="Zyg-11_UBL_adapter"/>
</dbReference>
<dbReference type="eggNOG" id="ENOG502QV2U">
    <property type="taxonomic scope" value="Eukaryota"/>
</dbReference>
<dbReference type="Gene3D" id="3.80.10.10">
    <property type="entry name" value="Ribonuclease Inhibitor"/>
    <property type="match status" value="4"/>
</dbReference>
<gene>
    <name evidence="2" type="ORF">AMTR_s00159p00019280</name>
</gene>
<proteinExistence type="predicted"/>
<dbReference type="PANTHER" id="PTHR12904">
    <property type="match status" value="1"/>
</dbReference>
<dbReference type="OMA" id="ADCHRIT"/>
<dbReference type="InterPro" id="IPR057207">
    <property type="entry name" value="FBXL15_LRR"/>
</dbReference>
<dbReference type="EMBL" id="KI392634">
    <property type="protein sequence ID" value="ERN12106.1"/>
    <property type="molecule type" value="Genomic_DNA"/>
</dbReference>
<evidence type="ECO:0000259" key="1">
    <source>
        <dbReference type="Pfam" id="PF25372"/>
    </source>
</evidence>
<dbReference type="STRING" id="13333.W1PWF1"/>
<dbReference type="InterPro" id="IPR006553">
    <property type="entry name" value="Leu-rich_rpt_Cys-con_subtyp"/>
</dbReference>
<dbReference type="Pfam" id="PF25372">
    <property type="entry name" value="DUF7885"/>
    <property type="match status" value="1"/>
</dbReference>
<dbReference type="AlphaFoldDB" id="W1PWF1"/>
<accession>W1PWF1</accession>
<protein>
    <recommendedName>
        <fullName evidence="1">F-box/LRR-repeat protein 15-like leucin rich repeat domain-containing protein</fullName>
    </recommendedName>
</protein>
<reference evidence="3" key="1">
    <citation type="journal article" date="2013" name="Science">
        <title>The Amborella genome and the evolution of flowering plants.</title>
        <authorList>
            <consortium name="Amborella Genome Project"/>
        </authorList>
    </citation>
    <scope>NUCLEOTIDE SEQUENCE [LARGE SCALE GENOMIC DNA]</scope>
</reference>
<evidence type="ECO:0000313" key="3">
    <source>
        <dbReference type="Proteomes" id="UP000017836"/>
    </source>
</evidence>
<dbReference type="PANTHER" id="PTHR12904:SF23">
    <property type="entry name" value="PROTEIN ZER-1 HOMOLOG"/>
    <property type="match status" value="1"/>
</dbReference>
<dbReference type="SUPFAM" id="SSF52047">
    <property type="entry name" value="RNI-like"/>
    <property type="match status" value="1"/>
</dbReference>
<dbReference type="KEGG" id="atr:18440312"/>
<keyword evidence="3" id="KW-1185">Reference proteome</keyword>
<dbReference type="InterPro" id="IPR032675">
    <property type="entry name" value="LRR_dom_sf"/>
</dbReference>
<sequence length="613" mass="68483">MSKKIYMSMGRKALIKRDLESIMAYNEGEGLLTVMCVDAACKNPQAIEIWRRQRRTLESMPSQLAGGLLRLLIQRHLITPSLLEVFKTCIEEVDLMGESSVDAEWMAYLGAYRYLRSLNLADCKRVTDFALWNISGLSSLQEVDLSRCSRITDKGIAHLLSIQNLQKLCLPETAVSSNGVHLLSSLRNLTYLDLGGIRVTDSALSSLATLTDLEYLELWGSDISDQGAAFLTRLSKLNFLNLAWTNVTELPNFPSLKTLNMSQCAISSIFHGENETRPLLYKLLVSGAIFKDVHRAFSCLETANLSYLDISGSIMDEFHFLSSMKALEYLDISSTKMGDSSIDSLICIGENLRVLKLRNTKITSNWVAALAGNVPNLEAISLSHTAVDDDVFSYIKLMPALRGIDLSNTNIKGFLQQHINGVLKTTPSLVALQDLKNLERLDLEDTQVRDSALHPLSRLSELIHLSLKNDFLSDITLHPMSSIPKLKFLGIRGAVLTSAGLCSFKPPGMLETLDLRGCWLLTNEGVSQFCRSYPWIHVKHEFVKMSSTDSNSSSDCLLPWHGTSGTCRPRNIRRKTPSSMLNTRKKFVDERIKYSRSELLNLQPSHLSRITLS</sequence>